<dbReference type="Proteomes" id="UP000634136">
    <property type="component" value="Unassembled WGS sequence"/>
</dbReference>
<dbReference type="InterPro" id="IPR011990">
    <property type="entry name" value="TPR-like_helical_dom_sf"/>
</dbReference>
<dbReference type="Pfam" id="PF23276">
    <property type="entry name" value="TPR_24"/>
    <property type="match status" value="1"/>
</dbReference>
<dbReference type="InterPro" id="IPR002625">
    <property type="entry name" value="Smr_dom"/>
</dbReference>
<dbReference type="InterPro" id="IPR002885">
    <property type="entry name" value="PPR_rpt"/>
</dbReference>
<feature type="repeat" description="PPR" evidence="3">
    <location>
        <begin position="369"/>
        <end position="403"/>
    </location>
</feature>
<proteinExistence type="inferred from homology"/>
<dbReference type="AlphaFoldDB" id="A0A835CIY0"/>
<feature type="repeat" description="PPR" evidence="3">
    <location>
        <begin position="474"/>
        <end position="508"/>
    </location>
</feature>
<dbReference type="OrthoDB" id="185373at2759"/>
<dbReference type="Gene3D" id="1.25.40.10">
    <property type="entry name" value="Tetratricopeptide repeat domain"/>
    <property type="match status" value="4"/>
</dbReference>
<dbReference type="FunFam" id="1.25.40.10:FF:003121">
    <property type="entry name" value="Pentatricopeptide repeat-containing protein At1g79490, mitochondrial"/>
    <property type="match status" value="1"/>
</dbReference>
<evidence type="ECO:0000313" key="5">
    <source>
        <dbReference type="EMBL" id="KAF7842956.1"/>
    </source>
</evidence>
<evidence type="ECO:0000256" key="3">
    <source>
        <dbReference type="PROSITE-ProRule" id="PRU00708"/>
    </source>
</evidence>
<organism evidence="5 6">
    <name type="scientific">Senna tora</name>
    <dbReference type="NCBI Taxonomy" id="362788"/>
    <lineage>
        <taxon>Eukaryota</taxon>
        <taxon>Viridiplantae</taxon>
        <taxon>Streptophyta</taxon>
        <taxon>Embryophyta</taxon>
        <taxon>Tracheophyta</taxon>
        <taxon>Spermatophyta</taxon>
        <taxon>Magnoliopsida</taxon>
        <taxon>eudicotyledons</taxon>
        <taxon>Gunneridae</taxon>
        <taxon>Pentapetalae</taxon>
        <taxon>rosids</taxon>
        <taxon>fabids</taxon>
        <taxon>Fabales</taxon>
        <taxon>Fabaceae</taxon>
        <taxon>Caesalpinioideae</taxon>
        <taxon>Cassia clade</taxon>
        <taxon>Senna</taxon>
    </lineage>
</organism>
<feature type="repeat" description="PPR" evidence="3">
    <location>
        <begin position="264"/>
        <end position="298"/>
    </location>
</feature>
<comment type="similarity">
    <text evidence="1">Belongs to the PPR family. P subfamily.</text>
</comment>
<keyword evidence="2" id="KW-0677">Repeat</keyword>
<dbReference type="PANTHER" id="PTHR47447:SF17">
    <property type="entry name" value="OS12G0638900 PROTEIN"/>
    <property type="match status" value="1"/>
</dbReference>
<keyword evidence="6" id="KW-1185">Reference proteome</keyword>
<dbReference type="EMBL" id="JAAIUW010000002">
    <property type="protein sequence ID" value="KAF7842956.1"/>
    <property type="molecule type" value="Genomic_DNA"/>
</dbReference>
<dbReference type="PANTHER" id="PTHR47447">
    <property type="entry name" value="OS03G0856100 PROTEIN"/>
    <property type="match status" value="1"/>
</dbReference>
<feature type="repeat" description="PPR" evidence="3">
    <location>
        <begin position="334"/>
        <end position="368"/>
    </location>
</feature>
<dbReference type="NCBIfam" id="TIGR00756">
    <property type="entry name" value="PPR"/>
    <property type="match status" value="6"/>
</dbReference>
<dbReference type="PROSITE" id="PS51375">
    <property type="entry name" value="PPR"/>
    <property type="match status" value="7"/>
</dbReference>
<dbReference type="Pfam" id="PF17177">
    <property type="entry name" value="PPR_long"/>
    <property type="match status" value="1"/>
</dbReference>
<sequence length="823" mass="93186">MIYRWNFSPWNLYKLTKTPSRISPFNSVSSEKLRFFTSTTRFTSISPRFWRNPALCRDCDLVGHSSFFRNYCYGKNSDSGTKEWTEEIEYLDESGGVIYKGKGIRSVEPGVDDHVMIGEVKKPFFNAVAVAKIVEVVKRWKWGPELENQLDKLQFIPNMTHITQALKVIGESDACLSLFRWAKRQSWYSPNDDCYALLFDGLNQLRDFDGIQSLFDEMVGDCANNGVSAFVASNRVIQYLAKAEKLEVSFCCFKKINDAGCNIDTETYNSLITLFLNKGLPYKAFEIYESMALANCSLDYATYELMIPNLAKSGRLDAAFKLFEEMKGRNLRPGLTIFASLVDSMGKAGRLDGAMKVYMEMKGYGYKPPPTIYVSLIESYVKSGKLETALRIWDEMKNARFRPNFGLYTMIIESHAKAGKLDIAMSAFSDMEKAGFLPTLSTYSCLLEMHAASGQVDHAMKLYNSMTDAGLRPSLSTYTALLTLLASKKLVDVAAKILLEMKAMGYSVDVTASDILMVYIKDGSVDLALRWLRFMGSSGIRTNNFIIRQLFESCMKNGLYESAKPLLETYVNSAAKVDLILYTSILAHLVRCQEEQNERHLMSILGATKHKAHAFMCGLFTGPEQRKQPVLLFVREFFQGIDYELEEGATRYFVNVLLNYLVLMGQINRARCVWKVAYENKLFPKAIVFDQHIAWSLDVRNLSVGAALIAVVHTLHRFRKRMLYYGIVPRRIKLVTGPTLKIVIAQMLSSVESPFEVSKVVLRAPGDSVMEWFKKPIVQQFLLNEIPSRADILMHKMNILFPSSAPEIRSLSPPKPLISGKAM</sequence>
<accession>A0A835CIY0</accession>
<dbReference type="PROSITE" id="PS50828">
    <property type="entry name" value="SMR"/>
    <property type="match status" value="1"/>
</dbReference>
<protein>
    <submittedName>
        <fullName evidence="5">Pentatricopeptide repeat-containing protein</fullName>
    </submittedName>
</protein>
<dbReference type="InterPro" id="IPR033443">
    <property type="entry name" value="PROP1-like_PPR_dom"/>
</dbReference>
<evidence type="ECO:0000256" key="1">
    <source>
        <dbReference type="ARBA" id="ARBA00007626"/>
    </source>
</evidence>
<dbReference type="InterPro" id="IPR057027">
    <property type="entry name" value="TPR_mt"/>
</dbReference>
<feature type="domain" description="Smr" evidence="4">
    <location>
        <begin position="697"/>
        <end position="773"/>
    </location>
</feature>
<reference evidence="5" key="1">
    <citation type="submission" date="2020-09" db="EMBL/GenBank/DDBJ databases">
        <title>Genome-Enabled Discovery of Anthraquinone Biosynthesis in Senna tora.</title>
        <authorList>
            <person name="Kang S.-H."/>
            <person name="Pandey R.P."/>
            <person name="Lee C.-M."/>
            <person name="Sim J.-S."/>
            <person name="Jeong J.-T."/>
            <person name="Choi B.-S."/>
            <person name="Jung M."/>
            <person name="Ginzburg D."/>
            <person name="Zhao K."/>
            <person name="Won S.Y."/>
            <person name="Oh T.-J."/>
            <person name="Yu Y."/>
            <person name="Kim N.-H."/>
            <person name="Lee O.R."/>
            <person name="Lee T.-H."/>
            <person name="Bashyal P."/>
            <person name="Kim T.-S."/>
            <person name="Lee W.-H."/>
            <person name="Kawkins C."/>
            <person name="Kim C.-K."/>
            <person name="Kim J.S."/>
            <person name="Ahn B.O."/>
            <person name="Rhee S.Y."/>
            <person name="Sohng J.K."/>
        </authorList>
    </citation>
    <scope>NUCLEOTIDE SEQUENCE</scope>
    <source>
        <tissue evidence="5">Leaf</tissue>
    </source>
</reference>
<dbReference type="SMART" id="SM00463">
    <property type="entry name" value="SMR"/>
    <property type="match status" value="1"/>
</dbReference>
<name>A0A835CIY0_9FABA</name>
<gene>
    <name evidence="5" type="ORF">G2W53_005254</name>
</gene>
<feature type="repeat" description="PPR" evidence="3">
    <location>
        <begin position="439"/>
        <end position="473"/>
    </location>
</feature>
<comment type="caution">
    <text evidence="5">The sequence shown here is derived from an EMBL/GenBank/DDBJ whole genome shotgun (WGS) entry which is preliminary data.</text>
</comment>
<evidence type="ECO:0000256" key="2">
    <source>
        <dbReference type="ARBA" id="ARBA00022737"/>
    </source>
</evidence>
<feature type="repeat" description="PPR" evidence="3">
    <location>
        <begin position="299"/>
        <end position="333"/>
    </location>
</feature>
<evidence type="ECO:0000259" key="4">
    <source>
        <dbReference type="PROSITE" id="PS50828"/>
    </source>
</evidence>
<evidence type="ECO:0000313" key="6">
    <source>
        <dbReference type="Proteomes" id="UP000634136"/>
    </source>
</evidence>
<feature type="repeat" description="PPR" evidence="3">
    <location>
        <begin position="404"/>
        <end position="438"/>
    </location>
</feature>